<reference evidence="6" key="1">
    <citation type="submission" date="2015-11" db="EMBL/GenBank/DDBJ databases">
        <authorList>
            <person name="Zhang Y."/>
            <person name="Guo Z."/>
        </authorList>
    </citation>
    <scope>NUCLEOTIDE SEQUENCE</scope>
    <source>
        <strain evidence="6">BN30871</strain>
    </source>
</reference>
<keyword evidence="4" id="KW-0233">DNA recombination</keyword>
<protein>
    <submittedName>
        <fullName evidence="6">Integrase</fullName>
    </submittedName>
</protein>
<evidence type="ECO:0000256" key="3">
    <source>
        <dbReference type="ARBA" id="ARBA00023125"/>
    </source>
</evidence>
<comment type="similarity">
    <text evidence="1">Belongs to the 'phage' integrase family.</text>
</comment>
<accession>A0A0S4XPF8</accession>
<evidence type="ECO:0000256" key="1">
    <source>
        <dbReference type="ARBA" id="ARBA00008857"/>
    </source>
</evidence>
<sequence length="440" mass="51329">MKPNKTTFATDREIKALKPADKEYILSDTLTKGLQLVVRVDGGKQWVFRYSSPILKDKQGKALRRRTGFGTYPTISLEIARNRAFELKKEIAIGIDPLEVKQELKSQIELDDKSQFHKVVYQWIDEVISKKNATETIKDKKRTFERDLFGYFCTYDEERNILSSKPIKEIHHSEILKALKEKSITAKETARRLLADCNRLWVFAISHGYCDNNIIANISRETLPSVEKKNLAKITDEKILGQLLRDIDNYKNSSIVRNALRLLPYTMLRAQNLTTLRWEMIDFENKILTIPRNEMKKKDENLNDFILPLTDTAISILKDIQPITGWSKWVFHGVANFHKPMSRESCNKALRIMGYDNAIAGTKQTIHSFRGTFRSLVETYAHEHKASFEVKESIIDHHEKSAVVRAYTHKANYTQQARELLEWWERFLDRIKAYERVYIS</sequence>
<name>A0A0S4XPF8_9BACT</name>
<evidence type="ECO:0000259" key="5">
    <source>
        <dbReference type="PROSITE" id="PS51898"/>
    </source>
</evidence>
<dbReference type="InterPro" id="IPR011010">
    <property type="entry name" value="DNA_brk_join_enz"/>
</dbReference>
<dbReference type="InterPro" id="IPR025166">
    <property type="entry name" value="Integrase_DNA_bind_dom"/>
</dbReference>
<dbReference type="EMBL" id="FAXN01000069">
    <property type="protein sequence ID" value="CUV66196.1"/>
    <property type="molecule type" value="Genomic_DNA"/>
</dbReference>
<dbReference type="PANTHER" id="PTHR30629">
    <property type="entry name" value="PROPHAGE INTEGRASE"/>
    <property type="match status" value="1"/>
</dbReference>
<keyword evidence="2" id="KW-0229">DNA integration</keyword>
<organism evidence="6">
    <name type="scientific">Sulfurovum sp. enrichment culture clone C5</name>
    <dbReference type="NCBI Taxonomy" id="497650"/>
    <lineage>
        <taxon>Bacteria</taxon>
        <taxon>Pseudomonadati</taxon>
        <taxon>Campylobacterota</taxon>
        <taxon>Epsilonproteobacteria</taxon>
        <taxon>Campylobacterales</taxon>
        <taxon>Sulfurovaceae</taxon>
        <taxon>Sulfurovum</taxon>
        <taxon>environmental samples</taxon>
    </lineage>
</organism>
<dbReference type="PANTHER" id="PTHR30629:SF2">
    <property type="entry name" value="PROPHAGE INTEGRASE INTS-RELATED"/>
    <property type="match status" value="1"/>
</dbReference>
<evidence type="ECO:0000256" key="4">
    <source>
        <dbReference type="ARBA" id="ARBA00023172"/>
    </source>
</evidence>
<dbReference type="InterPro" id="IPR002104">
    <property type="entry name" value="Integrase_catalytic"/>
</dbReference>
<dbReference type="AlphaFoldDB" id="A0A0S4XPF8"/>
<dbReference type="GO" id="GO:0006310">
    <property type="term" value="P:DNA recombination"/>
    <property type="evidence" value="ECO:0007669"/>
    <property type="project" value="UniProtKB-KW"/>
</dbReference>
<evidence type="ECO:0000256" key="2">
    <source>
        <dbReference type="ARBA" id="ARBA00022908"/>
    </source>
</evidence>
<dbReference type="SUPFAM" id="SSF56349">
    <property type="entry name" value="DNA breaking-rejoining enzymes"/>
    <property type="match status" value="1"/>
</dbReference>
<feature type="domain" description="Tyr recombinase" evidence="5">
    <location>
        <begin position="229"/>
        <end position="422"/>
    </location>
</feature>
<dbReference type="PROSITE" id="PS51898">
    <property type="entry name" value="TYR_RECOMBINASE"/>
    <property type="match status" value="1"/>
</dbReference>
<dbReference type="InterPro" id="IPR050808">
    <property type="entry name" value="Phage_Integrase"/>
</dbReference>
<dbReference type="InterPro" id="IPR013762">
    <property type="entry name" value="Integrase-like_cat_sf"/>
</dbReference>
<keyword evidence="3" id="KW-0238">DNA-binding</keyword>
<proteinExistence type="inferred from homology"/>
<dbReference type="Pfam" id="PF00589">
    <property type="entry name" value="Phage_integrase"/>
    <property type="match status" value="1"/>
</dbReference>
<dbReference type="Gene3D" id="1.10.150.130">
    <property type="match status" value="1"/>
</dbReference>
<dbReference type="GO" id="GO:0015074">
    <property type="term" value="P:DNA integration"/>
    <property type="evidence" value="ECO:0007669"/>
    <property type="project" value="UniProtKB-KW"/>
</dbReference>
<dbReference type="InterPro" id="IPR010998">
    <property type="entry name" value="Integrase_recombinase_N"/>
</dbReference>
<dbReference type="Pfam" id="PF13356">
    <property type="entry name" value="Arm-DNA-bind_3"/>
    <property type="match status" value="1"/>
</dbReference>
<gene>
    <name evidence="6" type="primary">int</name>
    <name evidence="6" type="ORF">BN3087_660026</name>
</gene>
<dbReference type="InterPro" id="IPR038488">
    <property type="entry name" value="Integrase_DNA-bd_sf"/>
</dbReference>
<dbReference type="Pfam" id="PF22022">
    <property type="entry name" value="Phage_int_M"/>
    <property type="match status" value="1"/>
</dbReference>
<dbReference type="CDD" id="cd00801">
    <property type="entry name" value="INT_P4_C"/>
    <property type="match status" value="1"/>
</dbReference>
<dbReference type="InterPro" id="IPR053876">
    <property type="entry name" value="Phage_int_M"/>
</dbReference>
<dbReference type="Gene3D" id="1.10.443.10">
    <property type="entry name" value="Intergrase catalytic core"/>
    <property type="match status" value="1"/>
</dbReference>
<dbReference type="GO" id="GO:0003677">
    <property type="term" value="F:DNA binding"/>
    <property type="evidence" value="ECO:0007669"/>
    <property type="project" value="UniProtKB-KW"/>
</dbReference>
<evidence type="ECO:0000313" key="6">
    <source>
        <dbReference type="EMBL" id="CUV66196.1"/>
    </source>
</evidence>
<dbReference type="Gene3D" id="3.30.160.390">
    <property type="entry name" value="Integrase, DNA-binding domain"/>
    <property type="match status" value="1"/>
</dbReference>